<proteinExistence type="predicted"/>
<protein>
    <submittedName>
        <fullName evidence="1">Uncharacterized protein</fullName>
    </submittedName>
</protein>
<organism evidence="1 2">
    <name type="scientific">Thelohanellus kitauei</name>
    <name type="common">Myxosporean</name>
    <dbReference type="NCBI Taxonomy" id="669202"/>
    <lineage>
        <taxon>Eukaryota</taxon>
        <taxon>Metazoa</taxon>
        <taxon>Cnidaria</taxon>
        <taxon>Myxozoa</taxon>
        <taxon>Myxosporea</taxon>
        <taxon>Bivalvulida</taxon>
        <taxon>Platysporina</taxon>
        <taxon>Myxobolidae</taxon>
        <taxon>Thelohanellus</taxon>
    </lineage>
</organism>
<accession>A0A0C2N165</accession>
<gene>
    <name evidence="1" type="ORF">RF11_11412</name>
</gene>
<sequence length="117" mass="13238">MVSIRIREIRGSVERSSIQAVITPPLRTLTNGTLVLGSYLFGDTRGIYHQMSIWVTDECLSLRYDGNSFVDGILKSSSCPFKQCVIIMTFDHGTHTHIYIYISPCVYDLLNAKSQYL</sequence>
<dbReference type="EMBL" id="JWZT01002187">
    <property type="protein sequence ID" value="KII70095.1"/>
    <property type="molecule type" value="Genomic_DNA"/>
</dbReference>
<dbReference type="AlphaFoldDB" id="A0A0C2N165"/>
<dbReference type="Proteomes" id="UP000031668">
    <property type="component" value="Unassembled WGS sequence"/>
</dbReference>
<name>A0A0C2N165_THEKT</name>
<evidence type="ECO:0000313" key="2">
    <source>
        <dbReference type="Proteomes" id="UP000031668"/>
    </source>
</evidence>
<evidence type="ECO:0000313" key="1">
    <source>
        <dbReference type="EMBL" id="KII70095.1"/>
    </source>
</evidence>
<comment type="caution">
    <text evidence="1">The sequence shown here is derived from an EMBL/GenBank/DDBJ whole genome shotgun (WGS) entry which is preliminary data.</text>
</comment>
<keyword evidence="2" id="KW-1185">Reference proteome</keyword>
<reference evidence="1 2" key="1">
    <citation type="journal article" date="2014" name="Genome Biol. Evol.">
        <title>The genome of the myxosporean Thelohanellus kitauei shows adaptations to nutrient acquisition within its fish host.</title>
        <authorList>
            <person name="Yang Y."/>
            <person name="Xiong J."/>
            <person name="Zhou Z."/>
            <person name="Huo F."/>
            <person name="Miao W."/>
            <person name="Ran C."/>
            <person name="Liu Y."/>
            <person name="Zhang J."/>
            <person name="Feng J."/>
            <person name="Wang M."/>
            <person name="Wang M."/>
            <person name="Wang L."/>
            <person name="Yao B."/>
        </authorList>
    </citation>
    <scope>NUCLEOTIDE SEQUENCE [LARGE SCALE GENOMIC DNA]</scope>
    <source>
        <strain evidence="1">Wuqing</strain>
    </source>
</reference>